<evidence type="ECO:0000256" key="2">
    <source>
        <dbReference type="ARBA" id="ARBA00019014"/>
    </source>
</evidence>
<evidence type="ECO:0000256" key="1">
    <source>
        <dbReference type="ARBA" id="ARBA00007768"/>
    </source>
</evidence>
<dbReference type="EMBL" id="CP111023">
    <property type="protein sequence ID" value="WAR21043.1"/>
    <property type="molecule type" value="Genomic_DNA"/>
</dbReference>
<organism evidence="3 4">
    <name type="scientific">Mya arenaria</name>
    <name type="common">Soft-shell clam</name>
    <dbReference type="NCBI Taxonomy" id="6604"/>
    <lineage>
        <taxon>Eukaryota</taxon>
        <taxon>Metazoa</taxon>
        <taxon>Spiralia</taxon>
        <taxon>Lophotrochozoa</taxon>
        <taxon>Mollusca</taxon>
        <taxon>Bivalvia</taxon>
        <taxon>Autobranchia</taxon>
        <taxon>Heteroconchia</taxon>
        <taxon>Euheterodonta</taxon>
        <taxon>Imparidentia</taxon>
        <taxon>Neoheterodontei</taxon>
        <taxon>Myida</taxon>
        <taxon>Myoidea</taxon>
        <taxon>Myidae</taxon>
        <taxon>Mya</taxon>
    </lineage>
</organism>
<accession>A0ABY7FFR8</accession>
<gene>
    <name evidence="3" type="ORF">MAR_015017</name>
</gene>
<comment type="similarity">
    <text evidence="1">Belongs to the CutC family.</text>
</comment>
<reference evidence="3" key="1">
    <citation type="submission" date="2022-11" db="EMBL/GenBank/DDBJ databases">
        <title>Centuries of genome instability and evolution in soft-shell clam transmissible cancer (bioRxiv).</title>
        <authorList>
            <person name="Hart S.F.M."/>
            <person name="Yonemitsu M.A."/>
            <person name="Giersch R.M."/>
            <person name="Beal B.F."/>
            <person name="Arriagada G."/>
            <person name="Davis B.W."/>
            <person name="Ostrander E.A."/>
            <person name="Goff S.P."/>
            <person name="Metzger M.J."/>
        </authorList>
    </citation>
    <scope>NUCLEOTIDE SEQUENCE</scope>
    <source>
        <strain evidence="3">MELC-2E11</strain>
        <tissue evidence="3">Siphon/mantle</tissue>
    </source>
</reference>
<dbReference type="InterPro" id="IPR005627">
    <property type="entry name" value="CutC-like"/>
</dbReference>
<name>A0ABY7FFR8_MYAAR</name>
<dbReference type="Pfam" id="PF03932">
    <property type="entry name" value="CutC"/>
    <property type="match status" value="1"/>
</dbReference>
<sequence length="158" mass="17335">MRAVPRSQTGAWPPGILKVMKLKVSIPVYVMIRPRGGDFCYSEVEFTCMSENLSELKKAGADGFVFGILNEDGTVNENLCRLLIGGGITERNLHRILEGSGAKEFHGSARSSQESCMLYRKPGVPMGAALTPPEFNVKVTNVEKVNSFLDIAKNVWKS</sequence>
<dbReference type="PANTHER" id="PTHR12598:SF0">
    <property type="entry name" value="COPPER HOMEOSTASIS PROTEIN CUTC HOMOLOG"/>
    <property type="match status" value="1"/>
</dbReference>
<proteinExistence type="inferred from homology"/>
<dbReference type="Proteomes" id="UP001164746">
    <property type="component" value="Chromosome 12"/>
</dbReference>
<evidence type="ECO:0000313" key="4">
    <source>
        <dbReference type="Proteomes" id="UP001164746"/>
    </source>
</evidence>
<keyword evidence="4" id="KW-1185">Reference proteome</keyword>
<protein>
    <recommendedName>
        <fullName evidence="2">Copper homeostasis protein cutC homolog</fullName>
    </recommendedName>
</protein>
<dbReference type="Gene3D" id="3.20.20.380">
    <property type="entry name" value="Copper homeostasis (CutC) domain"/>
    <property type="match status" value="2"/>
</dbReference>
<evidence type="ECO:0000313" key="3">
    <source>
        <dbReference type="EMBL" id="WAR21043.1"/>
    </source>
</evidence>
<dbReference type="InterPro" id="IPR036822">
    <property type="entry name" value="CutC-like_dom_sf"/>
</dbReference>
<dbReference type="PANTHER" id="PTHR12598">
    <property type="entry name" value="COPPER HOMEOSTASIS PROTEIN CUTC"/>
    <property type="match status" value="1"/>
</dbReference>
<dbReference type="SUPFAM" id="SSF110395">
    <property type="entry name" value="CutC-like"/>
    <property type="match status" value="1"/>
</dbReference>